<evidence type="ECO:0000256" key="2">
    <source>
        <dbReference type="SAM" id="Phobius"/>
    </source>
</evidence>
<evidence type="ECO:0000313" key="3">
    <source>
        <dbReference type="EMBL" id="QVE49041.1"/>
    </source>
</evidence>
<evidence type="ECO:0008006" key="5">
    <source>
        <dbReference type="Google" id="ProtNLM"/>
    </source>
</evidence>
<dbReference type="GeneID" id="301704959"/>
<reference evidence="3 4" key="1">
    <citation type="submission" date="2020-08" db="EMBL/GenBank/DDBJ databases">
        <title>Isolation and characterization of novel Chlamydia from Siamese crocodiles (Crocodylus siamensis).</title>
        <authorList>
            <person name="Sariya L."/>
        </authorList>
    </citation>
    <scope>NUCLEOTIDE SEQUENCE [LARGE SCALE GENOMIC DNA]</scope>
    <source>
        <strain evidence="3 4">No. 12</strain>
    </source>
</reference>
<protein>
    <recommendedName>
        <fullName evidence="5">Inclusion membrane protein</fullName>
    </recommendedName>
</protein>
<dbReference type="RefSeq" id="WP_213240905.1">
    <property type="nucleotide sequence ID" value="NZ_CP060791.1"/>
</dbReference>
<dbReference type="Proteomes" id="UP000680625">
    <property type="component" value="Chromosome"/>
</dbReference>
<sequence>MSQPVINPNPHDNQAGSLPITLKQKDTACKIRQSQIISLISAVVAAVLLLTILILQLIPGVSVAFSIVLGLALVVATAVSLIFFASYFLKIRKVLFELSEASTELREAFANFSLDLIRNIEPQRITRPPRYGSRTRPRGPRLISTRVSSPTPISTPTPAPTPALPTIPAVSIVPPPAQQPTETPLPTPGEEASLPPEVPSQIEEGTIPGIVPEPVAGPSVEMDVDSLFQSNLLRLLDLAEEGGTYPGIDKHPKYKKNHQNACKLFSNFCKAVARVSDKVRKGEIPVTNGELLSMFVPPMFGRDNHSILSITCNGADVFSNDLYGAFWLHDALEDPKQSEALFDIIRVLKKSNQLIENVEDQQTAYTASLVSLNVLLSGWCLCNQGLAANIVGSIQALRRSEEDKMMILEMLNSGNILGALVFIHGDRNPDIKAIMRINDLDLEGQPLLDPQNAFEILYENIDPYSVRAVTVVGDLAEENQERDSNLVRESQHIFDRFGESLPMTAAGLGYDIWNGGNENLNARYDEIANFLAEHPLTSTSMIFSFLQAVRGAPKLQSRVKNYLPYSGKEAIGFLLSTLILGGYSLGLFTYRQIDGLCQAIGISERDLIRLILSRKIAGAILPKLL</sequence>
<proteinExistence type="predicted"/>
<evidence type="ECO:0000313" key="4">
    <source>
        <dbReference type="Proteomes" id="UP000680625"/>
    </source>
</evidence>
<accession>A0ABX8CDH1</accession>
<feature type="compositionally biased region" description="Pro residues" evidence="1">
    <location>
        <begin position="174"/>
        <end position="187"/>
    </location>
</feature>
<keyword evidence="2" id="KW-1133">Transmembrane helix</keyword>
<evidence type="ECO:0000256" key="1">
    <source>
        <dbReference type="SAM" id="MobiDB-lite"/>
    </source>
</evidence>
<name>A0ABX8CDH1_9CHLA</name>
<feature type="transmembrane region" description="Helical" evidence="2">
    <location>
        <begin position="36"/>
        <end position="58"/>
    </location>
</feature>
<keyword evidence="2" id="KW-0472">Membrane</keyword>
<feature type="compositionally biased region" description="Pro residues" evidence="1">
    <location>
        <begin position="153"/>
        <end position="162"/>
    </location>
</feature>
<feature type="transmembrane region" description="Helical" evidence="2">
    <location>
        <begin position="64"/>
        <end position="89"/>
    </location>
</feature>
<feature type="region of interest" description="Disordered" evidence="1">
    <location>
        <begin position="174"/>
        <end position="197"/>
    </location>
</feature>
<feature type="region of interest" description="Disordered" evidence="1">
    <location>
        <begin position="125"/>
        <end position="162"/>
    </location>
</feature>
<gene>
    <name evidence="3" type="ORF">H9Q19_04990</name>
</gene>
<keyword evidence="4" id="KW-1185">Reference proteome</keyword>
<dbReference type="NCBIfam" id="NF047333">
    <property type="entry name" value="Chlam_inc_CT214"/>
    <property type="match status" value="1"/>
</dbReference>
<keyword evidence="2" id="KW-0812">Transmembrane</keyword>
<dbReference type="EMBL" id="CP060791">
    <property type="protein sequence ID" value="QVE49041.1"/>
    <property type="molecule type" value="Genomic_DNA"/>
</dbReference>
<organism evidence="3 4">
    <name type="scientific">Chlamydia crocodili</name>
    <dbReference type="NCBI Taxonomy" id="2766982"/>
    <lineage>
        <taxon>Bacteria</taxon>
        <taxon>Pseudomonadati</taxon>
        <taxon>Chlamydiota</taxon>
        <taxon>Chlamydiia</taxon>
        <taxon>Chlamydiales</taxon>
        <taxon>Chlamydiaceae</taxon>
        <taxon>Chlamydia/Chlamydophila group</taxon>
        <taxon>Chlamydia</taxon>
    </lineage>
</organism>